<accession>A0AA39V952</accession>
<proteinExistence type="predicted"/>
<protein>
    <submittedName>
        <fullName evidence="1">Uncharacterized protein</fullName>
    </submittedName>
</protein>
<dbReference type="SUPFAM" id="SSF48371">
    <property type="entry name" value="ARM repeat"/>
    <property type="match status" value="1"/>
</dbReference>
<dbReference type="InterPro" id="IPR016024">
    <property type="entry name" value="ARM-type_fold"/>
</dbReference>
<dbReference type="EMBL" id="JAUESC010000388">
    <property type="protein sequence ID" value="KAK0571901.1"/>
    <property type="molecule type" value="Genomic_DNA"/>
</dbReference>
<evidence type="ECO:0000313" key="2">
    <source>
        <dbReference type="Proteomes" id="UP001168877"/>
    </source>
</evidence>
<reference evidence="1" key="2">
    <citation type="submission" date="2023-06" db="EMBL/GenBank/DDBJ databases">
        <authorList>
            <person name="Swenson N.G."/>
            <person name="Wegrzyn J.L."/>
            <person name="Mcevoy S.L."/>
        </authorList>
    </citation>
    <scope>NUCLEOTIDE SEQUENCE</scope>
    <source>
        <strain evidence="1">NS2018</strain>
        <tissue evidence="1">Leaf</tissue>
    </source>
</reference>
<organism evidence="1 2">
    <name type="scientific">Acer saccharum</name>
    <name type="common">Sugar maple</name>
    <dbReference type="NCBI Taxonomy" id="4024"/>
    <lineage>
        <taxon>Eukaryota</taxon>
        <taxon>Viridiplantae</taxon>
        <taxon>Streptophyta</taxon>
        <taxon>Embryophyta</taxon>
        <taxon>Tracheophyta</taxon>
        <taxon>Spermatophyta</taxon>
        <taxon>Magnoliopsida</taxon>
        <taxon>eudicotyledons</taxon>
        <taxon>Gunneridae</taxon>
        <taxon>Pentapetalae</taxon>
        <taxon>rosids</taxon>
        <taxon>malvids</taxon>
        <taxon>Sapindales</taxon>
        <taxon>Sapindaceae</taxon>
        <taxon>Hippocastanoideae</taxon>
        <taxon>Acereae</taxon>
        <taxon>Acer</taxon>
    </lineage>
</organism>
<evidence type="ECO:0000313" key="1">
    <source>
        <dbReference type="EMBL" id="KAK0571901.1"/>
    </source>
</evidence>
<dbReference type="PANTHER" id="PTHR35834:SF3">
    <property type="entry name" value="ARM REPEAT SUPERFAMILY PROTEIN"/>
    <property type="match status" value="1"/>
</dbReference>
<dbReference type="Proteomes" id="UP001168877">
    <property type="component" value="Unassembled WGS sequence"/>
</dbReference>
<keyword evidence="2" id="KW-1185">Reference proteome</keyword>
<reference evidence="1" key="1">
    <citation type="journal article" date="2022" name="Plant J.">
        <title>Strategies of tolerance reflected in two North American maple genomes.</title>
        <authorList>
            <person name="McEvoy S.L."/>
            <person name="Sezen U.U."/>
            <person name="Trouern-Trend A."/>
            <person name="McMahon S.M."/>
            <person name="Schaberg P.G."/>
            <person name="Yang J."/>
            <person name="Wegrzyn J.L."/>
            <person name="Swenson N.G."/>
        </authorList>
    </citation>
    <scope>NUCLEOTIDE SEQUENCE</scope>
    <source>
        <strain evidence="1">NS2018</strain>
    </source>
</reference>
<comment type="caution">
    <text evidence="1">The sequence shown here is derived from an EMBL/GenBank/DDBJ whole genome shotgun (WGS) entry which is preliminary data.</text>
</comment>
<dbReference type="Gene3D" id="1.25.10.10">
    <property type="entry name" value="Leucine-rich Repeat Variant"/>
    <property type="match status" value="1"/>
</dbReference>
<dbReference type="PANTHER" id="PTHR35834">
    <property type="entry name" value="ARMADILLO-TYPE FOLD PROTEIN-RELATED"/>
    <property type="match status" value="1"/>
</dbReference>
<gene>
    <name evidence="1" type="ORF">LWI29_023312</name>
</gene>
<name>A0AA39V952_ACESA</name>
<dbReference type="InterPro" id="IPR011989">
    <property type="entry name" value="ARM-like"/>
</dbReference>
<sequence length="368" mass="41788">MIQIQDHEHVLTQLETLKKASRDLQNNTIFTSNDSHVASIKLLLDLEIKPDSVFSTNLNFFSLNQLLCNLKTLLVKLEKYQGLSSLLHSQIIKYKISQVAYAIEKEIQAYIDRESVKNLVKVLEKPTDDEEEEKEKIEVLIEFVQRLSNGFDGDFQDLILKEKVFSIFERLLDDFTCSKRVRERVSLAIEALVNFNRNVFVGLVLMGPTIQALINMNSSCSIRVLCSLINLIRSPLIDEIHSKGQIPKIIAFLSFNDLSIQVAAMDCICQIAYFGRREVIEEMIKQGVIDKLMELQRSINTTDQNPDDDSLFSSWVSRFAVQVEVGEGLSSSEKIEIKLEILKRVKEASVSEVETATIVAEVLWGSSP</sequence>
<dbReference type="AlphaFoldDB" id="A0AA39V952"/>